<protein>
    <submittedName>
        <fullName evidence="1">Zf-HC2 domain-containing protein</fullName>
    </submittedName>
</protein>
<name>A0ABT2YFH8_9BURK</name>
<comment type="caution">
    <text evidence="1">The sequence shown here is derived from an EMBL/GenBank/DDBJ whole genome shotgun (WGS) entry which is preliminary data.</text>
</comment>
<organism evidence="1 2">
    <name type="scientific">Roseateles oligotrophus</name>
    <dbReference type="NCBI Taxonomy" id="1769250"/>
    <lineage>
        <taxon>Bacteria</taxon>
        <taxon>Pseudomonadati</taxon>
        <taxon>Pseudomonadota</taxon>
        <taxon>Betaproteobacteria</taxon>
        <taxon>Burkholderiales</taxon>
        <taxon>Sphaerotilaceae</taxon>
        <taxon>Roseateles</taxon>
    </lineage>
</organism>
<sequence>MISLPKCKGITRIVLEGQERRLSLNERLIVRAHWLICKACTNFGKQVALMNKASRRWRNYSED</sequence>
<reference evidence="1 2" key="1">
    <citation type="submission" date="2021-11" db="EMBL/GenBank/DDBJ databases">
        <authorList>
            <person name="Liang Q."/>
            <person name="Mou H."/>
            <person name="Liu Z."/>
        </authorList>
    </citation>
    <scope>NUCLEOTIDE SEQUENCE [LARGE SCALE GENOMIC DNA]</scope>
    <source>
        <strain evidence="1 2">CHU3</strain>
    </source>
</reference>
<keyword evidence="2" id="KW-1185">Reference proteome</keyword>
<dbReference type="EMBL" id="JAJIRN010000005">
    <property type="protein sequence ID" value="MCV2368802.1"/>
    <property type="molecule type" value="Genomic_DNA"/>
</dbReference>
<evidence type="ECO:0000313" key="1">
    <source>
        <dbReference type="EMBL" id="MCV2368802.1"/>
    </source>
</evidence>
<evidence type="ECO:0000313" key="2">
    <source>
        <dbReference type="Proteomes" id="UP001209701"/>
    </source>
</evidence>
<dbReference type="RefSeq" id="WP_263571398.1">
    <property type="nucleotide sequence ID" value="NZ_JAJIRN010000005.1"/>
</dbReference>
<gene>
    <name evidence="1" type="ORF">LNV07_11985</name>
</gene>
<proteinExistence type="predicted"/>
<accession>A0ABT2YFH8</accession>
<dbReference type="Proteomes" id="UP001209701">
    <property type="component" value="Unassembled WGS sequence"/>
</dbReference>